<dbReference type="AlphaFoldDB" id="A0A165BDF2"/>
<dbReference type="InParanoid" id="A0A165BDF2"/>
<keyword evidence="2" id="KW-1185">Reference proteome</keyword>
<feature type="non-terminal residue" evidence="1">
    <location>
        <position position="236"/>
    </location>
</feature>
<evidence type="ECO:0000313" key="1">
    <source>
        <dbReference type="EMBL" id="KZV80381.1"/>
    </source>
</evidence>
<dbReference type="OrthoDB" id="2205812at2759"/>
<proteinExistence type="predicted"/>
<gene>
    <name evidence="1" type="ORF">EXIGLDRAFT_816690</name>
</gene>
<organism evidence="1 2">
    <name type="scientific">Exidia glandulosa HHB12029</name>
    <dbReference type="NCBI Taxonomy" id="1314781"/>
    <lineage>
        <taxon>Eukaryota</taxon>
        <taxon>Fungi</taxon>
        <taxon>Dikarya</taxon>
        <taxon>Basidiomycota</taxon>
        <taxon>Agaricomycotina</taxon>
        <taxon>Agaricomycetes</taxon>
        <taxon>Auriculariales</taxon>
        <taxon>Exidiaceae</taxon>
        <taxon>Exidia</taxon>
    </lineage>
</organism>
<accession>A0A165BDF2</accession>
<dbReference type="STRING" id="1314781.A0A165BDF2"/>
<evidence type="ECO:0000313" key="2">
    <source>
        <dbReference type="Proteomes" id="UP000077266"/>
    </source>
</evidence>
<evidence type="ECO:0008006" key="3">
    <source>
        <dbReference type="Google" id="ProtNLM"/>
    </source>
</evidence>
<name>A0A165BDF2_EXIGL</name>
<dbReference type="EMBL" id="KV426488">
    <property type="protein sequence ID" value="KZV80381.1"/>
    <property type="molecule type" value="Genomic_DNA"/>
</dbReference>
<sequence>MLRKSDLKGFEIPGLPEKLIATLYADDTTVYLSQEDSYGTLLNILDTWCRAATAKFNVLKTEIIPLGTARFRRDLIATRRLNDLDIEIPHSVRIARDGEGTRILGTWPGNGVSITAWTPILDKLNSTLERWSASHPTHEGKSLLLQIYAGGYTQYLTAAQGMPKKIEERVAKAVLDFFWDGSKKHPINVDTLRKKKHAGGKALFDVKARNDAAYVVWLSRYLAPNHERPIWAFMAD</sequence>
<protein>
    <recommendedName>
        <fullName evidence="3">Reverse transcriptase domain-containing protein</fullName>
    </recommendedName>
</protein>
<dbReference type="Proteomes" id="UP000077266">
    <property type="component" value="Unassembled WGS sequence"/>
</dbReference>
<reference evidence="1 2" key="1">
    <citation type="journal article" date="2016" name="Mol. Biol. Evol.">
        <title>Comparative Genomics of Early-Diverging Mushroom-Forming Fungi Provides Insights into the Origins of Lignocellulose Decay Capabilities.</title>
        <authorList>
            <person name="Nagy L.G."/>
            <person name="Riley R."/>
            <person name="Tritt A."/>
            <person name="Adam C."/>
            <person name="Daum C."/>
            <person name="Floudas D."/>
            <person name="Sun H."/>
            <person name="Yadav J.S."/>
            <person name="Pangilinan J."/>
            <person name="Larsson K.H."/>
            <person name="Matsuura K."/>
            <person name="Barry K."/>
            <person name="Labutti K."/>
            <person name="Kuo R."/>
            <person name="Ohm R.A."/>
            <person name="Bhattacharya S.S."/>
            <person name="Shirouzu T."/>
            <person name="Yoshinaga Y."/>
            <person name="Martin F.M."/>
            <person name="Grigoriev I.V."/>
            <person name="Hibbett D.S."/>
        </authorList>
    </citation>
    <scope>NUCLEOTIDE SEQUENCE [LARGE SCALE GENOMIC DNA]</scope>
    <source>
        <strain evidence="1 2">HHB12029</strain>
    </source>
</reference>